<dbReference type="Proteomes" id="UP000576082">
    <property type="component" value="Unassembled WGS sequence"/>
</dbReference>
<name>A0A7X9RZB7_9BACT</name>
<protein>
    <submittedName>
        <fullName evidence="1">Redoxin domain-containing protein</fullName>
    </submittedName>
</protein>
<organism evidence="1 2">
    <name type="scientific">Flammeovirga aprica JL-4</name>
    <dbReference type="NCBI Taxonomy" id="694437"/>
    <lineage>
        <taxon>Bacteria</taxon>
        <taxon>Pseudomonadati</taxon>
        <taxon>Bacteroidota</taxon>
        <taxon>Cytophagia</taxon>
        <taxon>Cytophagales</taxon>
        <taxon>Flammeovirgaceae</taxon>
        <taxon>Flammeovirga</taxon>
    </lineage>
</organism>
<sequence length="174" mass="19788">MRKIKVYSALLLLLITTLGNVVYSQSLSKESVDFHLKRYEYGRLSKSDLYGKVALIIITASWDLEFNNDLNKVKELQRLFASKDVEFIYIVGDLPERWKTFAENKGLKGEFYYLPSMSKGCKRCFLSSHFDETEITSYYILSKDGSLLGKHLPSPAKSEGIEKLLAGASVLKIN</sequence>
<keyword evidence="2" id="KW-1185">Reference proteome</keyword>
<reference evidence="1 2" key="1">
    <citation type="submission" date="2020-04" db="EMBL/GenBank/DDBJ databases">
        <title>Flammeovirga sp. SR4, a novel species isolated from seawater.</title>
        <authorList>
            <person name="Wang X."/>
        </authorList>
    </citation>
    <scope>NUCLEOTIDE SEQUENCE [LARGE SCALE GENOMIC DNA]</scope>
    <source>
        <strain evidence="1 2">ATCC 23126</strain>
    </source>
</reference>
<evidence type="ECO:0000313" key="2">
    <source>
        <dbReference type="Proteomes" id="UP000576082"/>
    </source>
</evidence>
<accession>A0A7X9RZB7</accession>
<dbReference type="InterPro" id="IPR036249">
    <property type="entry name" value="Thioredoxin-like_sf"/>
</dbReference>
<dbReference type="SUPFAM" id="SSF52833">
    <property type="entry name" value="Thioredoxin-like"/>
    <property type="match status" value="1"/>
</dbReference>
<dbReference type="AlphaFoldDB" id="A0A7X9RZB7"/>
<dbReference type="RefSeq" id="WP_169659684.1">
    <property type="nucleotide sequence ID" value="NZ_JABANE010000100.1"/>
</dbReference>
<evidence type="ECO:0000313" key="1">
    <source>
        <dbReference type="EMBL" id="NME71468.1"/>
    </source>
</evidence>
<dbReference type="EMBL" id="JABANE010000100">
    <property type="protein sequence ID" value="NME71468.1"/>
    <property type="molecule type" value="Genomic_DNA"/>
</dbReference>
<comment type="caution">
    <text evidence="1">The sequence shown here is derived from an EMBL/GenBank/DDBJ whole genome shotgun (WGS) entry which is preliminary data.</text>
</comment>
<dbReference type="Gene3D" id="3.40.30.10">
    <property type="entry name" value="Glutaredoxin"/>
    <property type="match status" value="1"/>
</dbReference>
<proteinExistence type="predicted"/>
<gene>
    <name evidence="1" type="ORF">HHU12_26110</name>
</gene>